<evidence type="ECO:0000313" key="1">
    <source>
        <dbReference type="EMBL" id="GFG32831.1"/>
    </source>
</evidence>
<accession>A0A6L2PJR8</accession>
<name>A0A6L2PJR8_COPFO</name>
<sequence>MGQTYSCEEHVIILHSSRLPDDLLAQKQMQQNWITTLMMKPLLPLLEDVGVCGFPPHAVRHAVLQRRHGLLVKGGLMA</sequence>
<gene>
    <name evidence="1" type="ORF">Cfor_06330</name>
</gene>
<dbReference type="EMBL" id="BLKM01000389">
    <property type="protein sequence ID" value="GFG32831.1"/>
    <property type="molecule type" value="Genomic_DNA"/>
</dbReference>
<comment type="caution">
    <text evidence="1">The sequence shown here is derived from an EMBL/GenBank/DDBJ whole genome shotgun (WGS) entry which is preliminary data.</text>
</comment>
<dbReference type="Proteomes" id="UP000502823">
    <property type="component" value="Unassembled WGS sequence"/>
</dbReference>
<protein>
    <submittedName>
        <fullName evidence="1">Uncharacterized protein</fullName>
    </submittedName>
</protein>
<evidence type="ECO:0000313" key="2">
    <source>
        <dbReference type="Proteomes" id="UP000502823"/>
    </source>
</evidence>
<proteinExistence type="predicted"/>
<dbReference type="InParanoid" id="A0A6L2PJR8"/>
<reference evidence="2" key="1">
    <citation type="submission" date="2020-01" db="EMBL/GenBank/DDBJ databases">
        <title>Draft genome sequence of the Termite Coptotermes fromosanus.</title>
        <authorList>
            <person name="Itakura S."/>
            <person name="Yosikawa Y."/>
            <person name="Umezawa K."/>
        </authorList>
    </citation>
    <scope>NUCLEOTIDE SEQUENCE [LARGE SCALE GENOMIC DNA]</scope>
</reference>
<dbReference type="AlphaFoldDB" id="A0A6L2PJR8"/>
<organism evidence="1 2">
    <name type="scientific">Coptotermes formosanus</name>
    <name type="common">Formosan subterranean termite</name>
    <dbReference type="NCBI Taxonomy" id="36987"/>
    <lineage>
        <taxon>Eukaryota</taxon>
        <taxon>Metazoa</taxon>
        <taxon>Ecdysozoa</taxon>
        <taxon>Arthropoda</taxon>
        <taxon>Hexapoda</taxon>
        <taxon>Insecta</taxon>
        <taxon>Pterygota</taxon>
        <taxon>Neoptera</taxon>
        <taxon>Polyneoptera</taxon>
        <taxon>Dictyoptera</taxon>
        <taxon>Blattodea</taxon>
        <taxon>Blattoidea</taxon>
        <taxon>Termitoidae</taxon>
        <taxon>Rhinotermitidae</taxon>
        <taxon>Coptotermes</taxon>
    </lineage>
</organism>
<keyword evidence="2" id="KW-1185">Reference proteome</keyword>